<dbReference type="Proteomes" id="UP000504635">
    <property type="component" value="Unplaced"/>
</dbReference>
<protein>
    <submittedName>
        <fullName evidence="2">Uncharacterized protein LOC115887607</fullName>
    </submittedName>
</protein>
<dbReference type="InParanoid" id="A0A6J2YIH0"/>
<dbReference type="GO" id="GO:0042575">
    <property type="term" value="C:DNA polymerase complex"/>
    <property type="evidence" value="ECO:0007669"/>
    <property type="project" value="UniProtKB-ARBA"/>
</dbReference>
<gene>
    <name evidence="2" type="primary">LOC115887607</name>
</gene>
<dbReference type="Gene3D" id="3.40.1800.10">
    <property type="entry name" value="His-Me finger endonucleases"/>
    <property type="match status" value="1"/>
</dbReference>
<dbReference type="AlphaFoldDB" id="A0A6J2YIH0"/>
<sequence>MKPLTQAQYQYIQSCKECHICLKPFNKNDTIVKDHSHFTGEFRGLAHSHCNINYQDSHTVPVIFHNLSGYDSHFLIRALATQIKGNMSLLPLNKERYISFTKYIHNTKVNFRFLDSFRFMASSLDKLASYLVDNQKEIILKYYPKHVEFQLLSRKGVFPYEYLNNWEKLQDIELPTKDQFYSSLNKTNISEEDYQHAKLVWNTFSIKNLQEYAELYLKTDVLLLADIFENFRITCMKTYGLCALNFFTAPGLAFQSMLKISNIELELLTDIDMIMFIEQGIRGGVSQCSNRYAKANNKYMENQFDDNEPSSYLMYYDVNNLYGAAMSMPLPQSHFEWVQDIYELPNIIDIPENSDIGYIFEVDLTYPQELFDYHKDLPLCPERRIPAGSKIPKLLTTLYNKEKYIIHYRNLQQAVSLGLKITKIHRVLKFKQSCWLKSYIDLNTALRKNSKNEFEKNFYKLMNNAVFGKTMENVRKYKDIKLVTKWSERYGAKYYISQPNFHSCTIFDQDMVIIEMKRVKVKFDKPIYVGFSILDLSKTFIYDFHYNYIQNKFGEKAKLLYTDTDSLIYHFFVNDIYYSIQQDIHKFDTSDYPPNNVYNIPQKNKKILGLMKDENNGKIMTEFIGLRSKLYTFRTQAHSCENLNVSKKAKGIKSSSLKAITFDDFYQCLFNNSTLETEQHLIQSKKHQVYTIAQRKIALSPNDDKRIINYLYTDTKPWGWELRGNI</sequence>
<dbReference type="GO" id="GO:0071897">
    <property type="term" value="P:DNA biosynthetic process"/>
    <property type="evidence" value="ECO:0007669"/>
    <property type="project" value="UniProtKB-ARBA"/>
</dbReference>
<evidence type="ECO:0000313" key="1">
    <source>
        <dbReference type="Proteomes" id="UP000504635"/>
    </source>
</evidence>
<dbReference type="GeneID" id="115887607"/>
<organism evidence="1 2">
    <name type="scientific">Sitophilus oryzae</name>
    <name type="common">Rice weevil</name>
    <name type="synonym">Curculio oryzae</name>
    <dbReference type="NCBI Taxonomy" id="7048"/>
    <lineage>
        <taxon>Eukaryota</taxon>
        <taxon>Metazoa</taxon>
        <taxon>Ecdysozoa</taxon>
        <taxon>Arthropoda</taxon>
        <taxon>Hexapoda</taxon>
        <taxon>Insecta</taxon>
        <taxon>Pterygota</taxon>
        <taxon>Neoptera</taxon>
        <taxon>Endopterygota</taxon>
        <taxon>Coleoptera</taxon>
        <taxon>Polyphaga</taxon>
        <taxon>Cucujiformia</taxon>
        <taxon>Curculionidae</taxon>
        <taxon>Dryophthorinae</taxon>
        <taxon>Sitophilus</taxon>
    </lineage>
</organism>
<proteinExistence type="predicted"/>
<keyword evidence="1" id="KW-1185">Reference proteome</keyword>
<dbReference type="SUPFAM" id="SSF56672">
    <property type="entry name" value="DNA/RNA polymerases"/>
    <property type="match status" value="1"/>
</dbReference>
<dbReference type="InterPro" id="IPR038563">
    <property type="entry name" value="Endonuclease_7_sf"/>
</dbReference>
<evidence type="ECO:0000313" key="2">
    <source>
        <dbReference type="RefSeq" id="XP_030762934.1"/>
    </source>
</evidence>
<dbReference type="KEGG" id="soy:115887607"/>
<dbReference type="SUPFAM" id="SSF53098">
    <property type="entry name" value="Ribonuclease H-like"/>
    <property type="match status" value="1"/>
</dbReference>
<accession>A0A6J2YIH0</accession>
<dbReference type="RefSeq" id="XP_030762934.1">
    <property type="nucleotide sequence ID" value="XM_030907074.1"/>
</dbReference>
<name>A0A6J2YIH0_SITOR</name>
<dbReference type="OrthoDB" id="6729624at2759"/>
<dbReference type="PANTHER" id="PTHR31511:SF12">
    <property type="entry name" value="RHO TERMINATION FACTOR N-TERMINAL DOMAIN-CONTAINING PROTEIN"/>
    <property type="match status" value="1"/>
</dbReference>
<dbReference type="SUPFAM" id="SSF54060">
    <property type="entry name" value="His-Me finger endonucleases"/>
    <property type="match status" value="1"/>
</dbReference>
<dbReference type="PANTHER" id="PTHR31511">
    <property type="entry name" value="PROTEIN CBG23764"/>
    <property type="match status" value="1"/>
</dbReference>
<dbReference type="InterPro" id="IPR043502">
    <property type="entry name" value="DNA/RNA_pol_sf"/>
</dbReference>
<reference evidence="2" key="1">
    <citation type="submission" date="2025-08" db="UniProtKB">
        <authorList>
            <consortium name="RefSeq"/>
        </authorList>
    </citation>
    <scope>IDENTIFICATION</scope>
    <source>
        <tissue evidence="2">Gonads</tissue>
    </source>
</reference>
<dbReference type="InterPro" id="IPR044925">
    <property type="entry name" value="His-Me_finger_sf"/>
</dbReference>
<dbReference type="InterPro" id="IPR012337">
    <property type="entry name" value="RNaseH-like_sf"/>
</dbReference>